<evidence type="ECO:0000259" key="7">
    <source>
        <dbReference type="PROSITE" id="PS50305"/>
    </source>
</evidence>
<name>A0ABQ9XT59_9EUKA</name>
<accession>A0ABQ9XT59</accession>
<dbReference type="PROSITE" id="PS50305">
    <property type="entry name" value="SIRTUIN"/>
    <property type="match status" value="1"/>
</dbReference>
<sequence>MSTDIICSTCTQPSKPLQTLVCSDGHVACIACLNTHFAHLVKTNPMAGWVCCQPTCKKYYDSSEIHERLPNDLVTTYEKAIMEQLAEIMEQQMLISKEKKVVWRNPLPHYRTLDDAVRLIQQSKKIVILAGAGISVSCGIPDFRSKDGFYAQLEKRGINPPERIFSLPDFMEDPTLFYQNSGFLYAKTYIPSITHFFLSRLEHEQKLQRLFTQNIDFLEGQTGVSKLIQVHGSLGTFFCVKCKAEVPFAEIEEKLNGTVLYCSKCKHSKNVMKPSVVFFGEGLPEVYFRSKPEDLKNCDLMIVTGTSLTVSPVNALPEELDKAVPRILVNREIVGRKGLFDIHLLGNIDTIFMLLAKKLGWALPCEESEREQALKVAQTATKERKSVLSAVNTFPTSSTMMDKATTLTTVFHEPNVTLVSDPATFNPEDPPYTYVSPT</sequence>
<dbReference type="Pfam" id="PF02146">
    <property type="entry name" value="SIR2"/>
    <property type="match status" value="1"/>
</dbReference>
<dbReference type="Gene3D" id="3.40.50.1220">
    <property type="entry name" value="TPP-binding domain"/>
    <property type="match status" value="1"/>
</dbReference>
<keyword evidence="3 6" id="KW-0479">Metal-binding</keyword>
<dbReference type="GO" id="GO:0034979">
    <property type="term" value="F:NAD-dependent protein lysine deacetylase activity"/>
    <property type="evidence" value="ECO:0007669"/>
    <property type="project" value="UniProtKB-EC"/>
</dbReference>
<keyword evidence="2 8" id="KW-0808">Transferase</keyword>
<dbReference type="InterPro" id="IPR050134">
    <property type="entry name" value="NAD-dep_sirtuin_deacylases"/>
</dbReference>
<feature type="binding site" evidence="6">
    <location>
        <position position="265"/>
    </location>
    <ligand>
        <name>Zn(2+)</name>
        <dbReference type="ChEBI" id="CHEBI:29105"/>
    </ligand>
</feature>
<protein>
    <submittedName>
        <fullName evidence="8">NAD-dependent protein deacetylase sir-2.1</fullName>
        <ecNumber evidence="8">2.3.1.286</ecNumber>
    </submittedName>
</protein>
<reference evidence="8 9" key="1">
    <citation type="journal article" date="2022" name="bioRxiv">
        <title>Genomics of Preaxostyla Flagellates Illuminates Evolutionary Transitions and the Path Towards Mitochondrial Loss.</title>
        <authorList>
            <person name="Novak L.V.F."/>
            <person name="Treitli S.C."/>
            <person name="Pyrih J."/>
            <person name="Halakuc P."/>
            <person name="Pipaliya S.V."/>
            <person name="Vacek V."/>
            <person name="Brzon O."/>
            <person name="Soukal P."/>
            <person name="Eme L."/>
            <person name="Dacks J.B."/>
            <person name="Karnkowska A."/>
            <person name="Elias M."/>
            <person name="Hampl V."/>
        </authorList>
    </citation>
    <scope>NUCLEOTIDE SEQUENCE [LARGE SCALE GENOMIC DNA]</scope>
    <source>
        <strain evidence="8">NAU3</strain>
        <tissue evidence="8">Gut</tissue>
    </source>
</reference>
<feature type="binding site" evidence="6">
    <location>
        <position position="262"/>
    </location>
    <ligand>
        <name>Zn(2+)</name>
        <dbReference type="ChEBI" id="CHEBI:29105"/>
    </ligand>
</feature>
<proteinExistence type="predicted"/>
<feature type="domain" description="Deacetylase sirtuin-type" evidence="7">
    <location>
        <begin position="106"/>
        <end position="362"/>
    </location>
</feature>
<keyword evidence="9" id="KW-1185">Reference proteome</keyword>
<dbReference type="SUPFAM" id="SSF57850">
    <property type="entry name" value="RING/U-box"/>
    <property type="match status" value="1"/>
</dbReference>
<dbReference type="InterPro" id="IPR026591">
    <property type="entry name" value="Sirtuin_cat_small_dom_sf"/>
</dbReference>
<keyword evidence="5" id="KW-0520">NAD</keyword>
<keyword evidence="4 6" id="KW-0862">Zinc</keyword>
<evidence type="ECO:0000256" key="5">
    <source>
        <dbReference type="ARBA" id="ARBA00023027"/>
    </source>
</evidence>
<dbReference type="EMBL" id="JARBJD010000075">
    <property type="protein sequence ID" value="KAK2954670.1"/>
    <property type="molecule type" value="Genomic_DNA"/>
</dbReference>
<dbReference type="SUPFAM" id="SSF52467">
    <property type="entry name" value="DHS-like NAD/FAD-binding domain"/>
    <property type="match status" value="1"/>
</dbReference>
<feature type="binding site" evidence="6">
    <location>
        <position position="239"/>
    </location>
    <ligand>
        <name>Zn(2+)</name>
        <dbReference type="ChEBI" id="CHEBI:29105"/>
    </ligand>
</feature>
<organism evidence="8 9">
    <name type="scientific">Blattamonas nauphoetae</name>
    <dbReference type="NCBI Taxonomy" id="2049346"/>
    <lineage>
        <taxon>Eukaryota</taxon>
        <taxon>Metamonada</taxon>
        <taxon>Preaxostyla</taxon>
        <taxon>Oxymonadida</taxon>
        <taxon>Blattamonas</taxon>
    </lineage>
</organism>
<gene>
    <name evidence="8" type="ORF">BLNAU_10325</name>
</gene>
<comment type="caution">
    <text evidence="8">The sequence shown here is derived from an EMBL/GenBank/DDBJ whole genome shotgun (WGS) entry which is preliminary data.</text>
</comment>
<dbReference type="PANTHER" id="PTHR11085:SF9">
    <property type="entry name" value="NAD-DEPENDENT PROTEIN DEACETYLASE SIRTUIN-1"/>
    <property type="match status" value="1"/>
</dbReference>
<evidence type="ECO:0000256" key="2">
    <source>
        <dbReference type="ARBA" id="ARBA00022679"/>
    </source>
</evidence>
<dbReference type="EC" id="2.3.1.286" evidence="8"/>
<evidence type="ECO:0000313" key="9">
    <source>
        <dbReference type="Proteomes" id="UP001281761"/>
    </source>
</evidence>
<evidence type="ECO:0000256" key="4">
    <source>
        <dbReference type="ARBA" id="ARBA00022833"/>
    </source>
</evidence>
<feature type="active site" description="Proton acceptor" evidence="6">
    <location>
        <position position="231"/>
    </location>
</feature>
<dbReference type="InterPro" id="IPR013083">
    <property type="entry name" value="Znf_RING/FYVE/PHD"/>
</dbReference>
<dbReference type="PANTHER" id="PTHR11085">
    <property type="entry name" value="NAD-DEPENDENT PROTEIN DEACYLASE SIRTUIN-5, MITOCHONDRIAL-RELATED"/>
    <property type="match status" value="1"/>
</dbReference>
<dbReference type="Proteomes" id="UP001281761">
    <property type="component" value="Unassembled WGS sequence"/>
</dbReference>
<comment type="cofactor">
    <cofactor evidence="1">
        <name>Zn(2+)</name>
        <dbReference type="ChEBI" id="CHEBI:29105"/>
    </cofactor>
</comment>
<keyword evidence="8" id="KW-0012">Acyltransferase</keyword>
<evidence type="ECO:0000256" key="1">
    <source>
        <dbReference type="ARBA" id="ARBA00001947"/>
    </source>
</evidence>
<evidence type="ECO:0000256" key="3">
    <source>
        <dbReference type="ARBA" id="ARBA00022723"/>
    </source>
</evidence>
<dbReference type="Gene3D" id="3.30.40.10">
    <property type="entry name" value="Zinc/RING finger domain, C3HC4 (zinc finger)"/>
    <property type="match status" value="1"/>
</dbReference>
<dbReference type="InterPro" id="IPR029035">
    <property type="entry name" value="DHS-like_NAD/FAD-binding_dom"/>
</dbReference>
<dbReference type="InterPro" id="IPR026590">
    <property type="entry name" value="Ssirtuin_cat_dom"/>
</dbReference>
<evidence type="ECO:0000313" key="8">
    <source>
        <dbReference type="EMBL" id="KAK2954670.1"/>
    </source>
</evidence>
<dbReference type="InterPro" id="IPR003000">
    <property type="entry name" value="Sirtuin"/>
</dbReference>
<evidence type="ECO:0000256" key="6">
    <source>
        <dbReference type="PROSITE-ProRule" id="PRU00236"/>
    </source>
</evidence>
<feature type="binding site" evidence="6">
    <location>
        <position position="242"/>
    </location>
    <ligand>
        <name>Zn(2+)</name>
        <dbReference type="ChEBI" id="CHEBI:29105"/>
    </ligand>
</feature>
<dbReference type="Gene3D" id="3.30.1600.10">
    <property type="entry name" value="SIR2/SIRT2 'Small Domain"/>
    <property type="match status" value="1"/>
</dbReference>